<organism evidence="1 2">
    <name type="scientific">Dryococelus australis</name>
    <dbReference type="NCBI Taxonomy" id="614101"/>
    <lineage>
        <taxon>Eukaryota</taxon>
        <taxon>Metazoa</taxon>
        <taxon>Ecdysozoa</taxon>
        <taxon>Arthropoda</taxon>
        <taxon>Hexapoda</taxon>
        <taxon>Insecta</taxon>
        <taxon>Pterygota</taxon>
        <taxon>Neoptera</taxon>
        <taxon>Polyneoptera</taxon>
        <taxon>Phasmatodea</taxon>
        <taxon>Verophasmatodea</taxon>
        <taxon>Anareolatae</taxon>
        <taxon>Phasmatidae</taxon>
        <taxon>Eurycanthinae</taxon>
        <taxon>Dryococelus</taxon>
    </lineage>
</organism>
<evidence type="ECO:0000313" key="1">
    <source>
        <dbReference type="EMBL" id="KAJ8892546.1"/>
    </source>
</evidence>
<comment type="caution">
    <text evidence="1">The sequence shown here is derived from an EMBL/GenBank/DDBJ whole genome shotgun (WGS) entry which is preliminary data.</text>
</comment>
<sequence length="319" mass="35694">MLTDKLTDHRLHAKHTVEDTDPLIISTAIDLAEQGGTGVIVGEHINLLVILTAQKPPEPFCNIFLLNPGKGKDNLLYSPSNYTSVQKTGTAFVDPDTTPDQVAETGGKFIVTLYTGVSTKLLIETRLELFQRALLKSDISMACLPSTEAAARHHYLRVYFLVQVWKNIFLDPQQWSWKTTKHGPLPNATDQPAAPQEMLNKISCTCVKGCQTACSYRKTGIKYSVTCTQCKEHTCINSSSEDVCLQVDVTSYEEEVDITEDRLTFDPFLYDELNADNKMVQAEELEGYTPNSSSSKRTRKQLICCIDSCIELFDSSRFF</sequence>
<protein>
    <submittedName>
        <fullName evidence="1">Uncharacterized protein</fullName>
    </submittedName>
</protein>
<name>A0ABQ9I7C2_9NEOP</name>
<evidence type="ECO:0000313" key="2">
    <source>
        <dbReference type="Proteomes" id="UP001159363"/>
    </source>
</evidence>
<gene>
    <name evidence="1" type="ORF">PR048_005127</name>
</gene>
<dbReference type="EMBL" id="JARBHB010000002">
    <property type="protein sequence ID" value="KAJ8892546.1"/>
    <property type="molecule type" value="Genomic_DNA"/>
</dbReference>
<proteinExistence type="predicted"/>
<dbReference type="Proteomes" id="UP001159363">
    <property type="component" value="Chromosome 2"/>
</dbReference>
<accession>A0ABQ9I7C2</accession>
<keyword evidence="2" id="KW-1185">Reference proteome</keyword>
<reference evidence="1 2" key="1">
    <citation type="submission" date="2023-02" db="EMBL/GenBank/DDBJ databases">
        <title>LHISI_Scaffold_Assembly.</title>
        <authorList>
            <person name="Stuart O.P."/>
            <person name="Cleave R."/>
            <person name="Magrath M.J.L."/>
            <person name="Mikheyev A.S."/>
        </authorList>
    </citation>
    <scope>NUCLEOTIDE SEQUENCE [LARGE SCALE GENOMIC DNA]</scope>
    <source>
        <strain evidence="1">Daus_M_001</strain>
        <tissue evidence="1">Leg muscle</tissue>
    </source>
</reference>